<dbReference type="AlphaFoldDB" id="A0AAD7NRN0"/>
<protein>
    <submittedName>
        <fullName evidence="1">Uncharacterized protein</fullName>
    </submittedName>
</protein>
<reference evidence="1" key="1">
    <citation type="submission" date="2023-03" db="EMBL/GenBank/DDBJ databases">
        <title>Massive genome expansion in bonnet fungi (Mycena s.s.) driven by repeated elements and novel gene families across ecological guilds.</title>
        <authorList>
            <consortium name="Lawrence Berkeley National Laboratory"/>
            <person name="Harder C.B."/>
            <person name="Miyauchi S."/>
            <person name="Viragh M."/>
            <person name="Kuo A."/>
            <person name="Thoen E."/>
            <person name="Andreopoulos B."/>
            <person name="Lu D."/>
            <person name="Skrede I."/>
            <person name="Drula E."/>
            <person name="Henrissat B."/>
            <person name="Morin E."/>
            <person name="Kohler A."/>
            <person name="Barry K."/>
            <person name="LaButti K."/>
            <person name="Morin E."/>
            <person name="Salamov A."/>
            <person name="Lipzen A."/>
            <person name="Mereny Z."/>
            <person name="Hegedus B."/>
            <person name="Baldrian P."/>
            <person name="Stursova M."/>
            <person name="Weitz H."/>
            <person name="Taylor A."/>
            <person name="Grigoriev I.V."/>
            <person name="Nagy L.G."/>
            <person name="Martin F."/>
            <person name="Kauserud H."/>
        </authorList>
    </citation>
    <scope>NUCLEOTIDE SEQUENCE</scope>
    <source>
        <strain evidence="1">CBHHK182m</strain>
    </source>
</reference>
<gene>
    <name evidence="1" type="ORF">B0H16DRAFT_1451372</name>
</gene>
<dbReference type="Proteomes" id="UP001215598">
    <property type="component" value="Unassembled WGS sequence"/>
</dbReference>
<keyword evidence="2" id="KW-1185">Reference proteome</keyword>
<proteinExistence type="predicted"/>
<dbReference type="EMBL" id="JARKIB010000014">
    <property type="protein sequence ID" value="KAJ7772296.1"/>
    <property type="molecule type" value="Genomic_DNA"/>
</dbReference>
<evidence type="ECO:0000313" key="2">
    <source>
        <dbReference type="Proteomes" id="UP001215598"/>
    </source>
</evidence>
<sequence>MIGGSEPPLICESAAFGERSHFGRRSDFPEPPVMEGCALLSVSSSHHVLPPWSAESARSMFGATATRHLDAGTKLIDSLLYDRPQGLEVGSGGYQGLVKPKVLSQGHLQGLDMQKLQNSSPSAKRPAGAIWSSFSAEQNYNVLTKALTKIYTAAFIHTNPQLFLDNSWIKVTALRSFLEKCDQAPFPRVSAVSSKMGAPATLTFRVFEQSTFNPSPSAAANSFVQSSDGAAWPSTMYPAFAAAAAPAKMPCSTSLSVSGTWMEEERHLSRRWAREVPLMGHMCRSSRSGEWAAFRWSRTGGGPEFATQTRRWLEPTNLWHVDHFLIGFTVT</sequence>
<comment type="caution">
    <text evidence="1">The sequence shown here is derived from an EMBL/GenBank/DDBJ whole genome shotgun (WGS) entry which is preliminary data.</text>
</comment>
<name>A0AAD7NRN0_9AGAR</name>
<evidence type="ECO:0000313" key="1">
    <source>
        <dbReference type="EMBL" id="KAJ7772296.1"/>
    </source>
</evidence>
<organism evidence="1 2">
    <name type="scientific">Mycena metata</name>
    <dbReference type="NCBI Taxonomy" id="1033252"/>
    <lineage>
        <taxon>Eukaryota</taxon>
        <taxon>Fungi</taxon>
        <taxon>Dikarya</taxon>
        <taxon>Basidiomycota</taxon>
        <taxon>Agaricomycotina</taxon>
        <taxon>Agaricomycetes</taxon>
        <taxon>Agaricomycetidae</taxon>
        <taxon>Agaricales</taxon>
        <taxon>Marasmiineae</taxon>
        <taxon>Mycenaceae</taxon>
        <taxon>Mycena</taxon>
    </lineage>
</organism>
<accession>A0AAD7NRN0</accession>